<gene>
    <name evidence="3" type="ORF">H4O24_19670</name>
</gene>
<sequence length="677" mass="72595">MSRWAALAFIGMALAGPMAAAPACAQQQQQQQARDGGFYELGDYSYFEPQAIVAEPVLPIEPTPEPYPLPEPSPSPSPAPAPTPAPTPTPSAPPTGPTPAPAPGGGGSVPIGGYTPGSPMTYPQGDMAGARADANAFGKTKRSANGSITTSTNLATIPGYSASTLPQETLFDDPDALTSQGANAALASDPWRTVTNPDRTVVTLDPDSLVRAKAVEQDPDAYLSGQSLGAADGSCQPLPPSTTGTEYYEAMCEEGAKPIDEGRTCRAPLVVTVTPGGPPLWEYECDTFFNKWDRNSPWLCTRFQQAAVGKSCTFVGNGISPRQRCLQGDEKFCSEPDVGETEIYQCTERVSFPDERQVGGGGTVASERVDETQCQAAQGTLSCTQTGEVCTGQAETRIIDGVSVTRPCWEWERTYQCTGSTQETDCGDLAGNPQCSFVRDECLDDPQVGACQVSTKVYRCPLPGGTPDGTNQYICGDDVYCINGDCEPIEREASTEFKDALVGLHTLGQANAEFDEATLTLFSGTRETCHKKVFGLSNCCSGKGVPLLTPFLCDAAERELDKKDDAGLCHRVGSYCSDKVLGICVTRKDAYCCFESKLSRILQEQGRTQIRKPWGEPKKETCKGFSIAEFQQLDLSVMDFSEVYAEFMEAAKLPSEIETTNQIQQRIEAYLNQNGNN</sequence>
<evidence type="ECO:0000256" key="1">
    <source>
        <dbReference type="SAM" id="MobiDB-lite"/>
    </source>
</evidence>
<dbReference type="EMBL" id="CP060054">
    <property type="protein sequence ID" value="QNE07768.1"/>
    <property type="molecule type" value="Genomic_DNA"/>
</dbReference>
<reference evidence="3 4" key="1">
    <citation type="submission" date="2020-08" db="EMBL/GenBank/DDBJ databases">
        <authorList>
            <person name="Liu G."/>
            <person name="Sun C."/>
        </authorList>
    </citation>
    <scope>NUCLEOTIDE SEQUENCE [LARGE SCALE GENOMIC DNA]</scope>
    <source>
        <strain evidence="3 4">OT19</strain>
        <plasmid evidence="3 4">plas2</plasmid>
    </source>
</reference>
<organism evidence="3 4">
    <name type="scientific">Croceicoccus marinus</name>
    <dbReference type="NCBI Taxonomy" id="450378"/>
    <lineage>
        <taxon>Bacteria</taxon>
        <taxon>Pseudomonadati</taxon>
        <taxon>Pseudomonadota</taxon>
        <taxon>Alphaproteobacteria</taxon>
        <taxon>Sphingomonadales</taxon>
        <taxon>Erythrobacteraceae</taxon>
        <taxon>Croceicoccus</taxon>
    </lineage>
</organism>
<dbReference type="Proteomes" id="UP000515297">
    <property type="component" value="Plasmid plas2"/>
</dbReference>
<proteinExistence type="predicted"/>
<feature type="chain" id="PRO_5028827324" evidence="2">
    <location>
        <begin position="21"/>
        <end position="677"/>
    </location>
</feature>
<feature type="region of interest" description="Disordered" evidence="1">
    <location>
        <begin position="60"/>
        <end position="127"/>
    </location>
</feature>
<dbReference type="Pfam" id="PF06986">
    <property type="entry name" value="F_T4SS_TraN"/>
    <property type="match status" value="1"/>
</dbReference>
<dbReference type="InterPro" id="IPR014121">
    <property type="entry name" value="TraN_Ftype"/>
</dbReference>
<feature type="signal peptide" evidence="2">
    <location>
        <begin position="1"/>
        <end position="20"/>
    </location>
</feature>
<evidence type="ECO:0000256" key="2">
    <source>
        <dbReference type="SAM" id="SignalP"/>
    </source>
</evidence>
<evidence type="ECO:0000313" key="3">
    <source>
        <dbReference type="EMBL" id="QNE07768.1"/>
    </source>
</evidence>
<keyword evidence="3" id="KW-0614">Plasmid</keyword>
<accession>A0A7G6W1A3</accession>
<feature type="compositionally biased region" description="Pro residues" evidence="1">
    <location>
        <begin position="60"/>
        <end position="102"/>
    </location>
</feature>
<geneLocation type="plasmid" evidence="3 4">
    <name>plas2</name>
</geneLocation>
<evidence type="ECO:0000313" key="4">
    <source>
        <dbReference type="Proteomes" id="UP000515297"/>
    </source>
</evidence>
<keyword evidence="2" id="KW-0732">Signal</keyword>
<protein>
    <submittedName>
        <fullName evidence="3">Conjugal transfer protein TraN</fullName>
    </submittedName>
</protein>
<dbReference type="AlphaFoldDB" id="A0A7G6W1A3"/>
<name>A0A7G6W1A3_9SPHN</name>